<organism evidence="1 2">
    <name type="scientific">Robiginitalea myxolifaciens</name>
    <dbReference type="NCBI Taxonomy" id="400055"/>
    <lineage>
        <taxon>Bacteria</taxon>
        <taxon>Pseudomonadati</taxon>
        <taxon>Bacteroidota</taxon>
        <taxon>Flavobacteriia</taxon>
        <taxon>Flavobacteriales</taxon>
        <taxon>Flavobacteriaceae</taxon>
        <taxon>Robiginitalea</taxon>
    </lineage>
</organism>
<dbReference type="Pfam" id="PF11751">
    <property type="entry name" value="PorP_SprF"/>
    <property type="match status" value="1"/>
</dbReference>
<dbReference type="AlphaFoldDB" id="A0A1I6FNU3"/>
<accession>A0A1I6FNU3</accession>
<dbReference type="RefSeq" id="WP_092980109.1">
    <property type="nucleotide sequence ID" value="NZ_FOYQ01000001.1"/>
</dbReference>
<reference evidence="1 2" key="1">
    <citation type="submission" date="2016-10" db="EMBL/GenBank/DDBJ databases">
        <authorList>
            <person name="de Groot N.N."/>
        </authorList>
    </citation>
    <scope>NUCLEOTIDE SEQUENCE [LARGE SCALE GENOMIC DNA]</scope>
    <source>
        <strain evidence="1 2">DSM 21019</strain>
    </source>
</reference>
<dbReference type="Proteomes" id="UP000199534">
    <property type="component" value="Unassembled WGS sequence"/>
</dbReference>
<gene>
    <name evidence="1" type="ORF">SAMN04490243_0296</name>
</gene>
<dbReference type="InterPro" id="IPR019861">
    <property type="entry name" value="PorP/SprF_Bacteroidetes"/>
</dbReference>
<proteinExistence type="predicted"/>
<protein>
    <submittedName>
        <fullName evidence="1">Type IX secretion system membrane protein, PorP/SprF family</fullName>
    </submittedName>
</protein>
<dbReference type="OrthoDB" id="1114455at2"/>
<evidence type="ECO:0000313" key="1">
    <source>
        <dbReference type="EMBL" id="SFR31620.1"/>
    </source>
</evidence>
<dbReference type="NCBIfam" id="TIGR03519">
    <property type="entry name" value="T9SS_PorP_fam"/>
    <property type="match status" value="1"/>
</dbReference>
<keyword evidence="2" id="KW-1185">Reference proteome</keyword>
<evidence type="ECO:0000313" key="2">
    <source>
        <dbReference type="Proteomes" id="UP000199534"/>
    </source>
</evidence>
<dbReference type="STRING" id="400055.SAMN04490243_0296"/>
<sequence>MPKRFPILKHRLAFSGILLFLLLLPMLSSGQQDGQYTQYMYNTVSVNPGYAGSRGHFSIAALHRSQWVGLDGAPSTQTLNLHTPLGYRGVGVGLSVINDVIGPTSETYLDFDLSYTIMLSNAAELSFGLKTSLHRLDIAYSELDEFSIDPQLMALQDIENRFAPNIGAGVYYHTDKFYLGLSAPRMLETKHFQEGNSPTIANEQMHFYLITGYVFELSPLMKFKPTLLSKAVRGAPLQVDVSGNFLFNDKFVLGAAYRWDAAFSGMAGFYFSDNKFFLGLAYDKETTELGSAAFNDGSFEVILRYDFIVTKGKVKSPRFF</sequence>
<dbReference type="EMBL" id="FOYQ01000001">
    <property type="protein sequence ID" value="SFR31620.1"/>
    <property type="molecule type" value="Genomic_DNA"/>
</dbReference>
<name>A0A1I6FNU3_9FLAO</name>